<dbReference type="AlphaFoldDB" id="A0A4V3DVR7"/>
<dbReference type="Proteomes" id="UP000295611">
    <property type="component" value="Unassembled WGS sequence"/>
</dbReference>
<protein>
    <submittedName>
        <fullName evidence="2">PilZ domain-containing protein</fullName>
    </submittedName>
</protein>
<dbReference type="GO" id="GO:0035438">
    <property type="term" value="F:cyclic-di-GMP binding"/>
    <property type="evidence" value="ECO:0007669"/>
    <property type="project" value="InterPro"/>
</dbReference>
<dbReference type="InterPro" id="IPR009875">
    <property type="entry name" value="PilZ_domain"/>
</dbReference>
<name>A0A4V3DVR7_9NEIS</name>
<dbReference type="EMBL" id="SNZP01000002">
    <property type="protein sequence ID" value="TDR82079.1"/>
    <property type="molecule type" value="Genomic_DNA"/>
</dbReference>
<gene>
    <name evidence="2" type="ORF">DFP86_102193</name>
</gene>
<dbReference type="Pfam" id="PF07238">
    <property type="entry name" value="PilZ"/>
    <property type="match status" value="1"/>
</dbReference>
<dbReference type="SUPFAM" id="SSF141371">
    <property type="entry name" value="PilZ domain-like"/>
    <property type="match status" value="1"/>
</dbReference>
<dbReference type="Gene3D" id="2.40.10.220">
    <property type="entry name" value="predicted glycosyltransferase like domains"/>
    <property type="match status" value="1"/>
</dbReference>
<evidence type="ECO:0000313" key="3">
    <source>
        <dbReference type="Proteomes" id="UP000295611"/>
    </source>
</evidence>
<evidence type="ECO:0000313" key="2">
    <source>
        <dbReference type="EMBL" id="TDR82079.1"/>
    </source>
</evidence>
<evidence type="ECO:0000259" key="1">
    <source>
        <dbReference type="Pfam" id="PF07238"/>
    </source>
</evidence>
<sequence>MPFDSYHNRRGSRRVSMRCKARIKSLHTGETHYGECADISVDGIALHTSYVPQYGEHLMVLVLTPAVGSVPGRPFEAEVEVRRCNELERHRLYEIGAKILTRR</sequence>
<feature type="domain" description="PilZ" evidence="1">
    <location>
        <begin position="8"/>
        <end position="98"/>
    </location>
</feature>
<accession>A0A4V3DVR7</accession>
<dbReference type="RefSeq" id="WP_243729288.1">
    <property type="nucleotide sequence ID" value="NZ_SNZP01000002.1"/>
</dbReference>
<proteinExistence type="predicted"/>
<comment type="caution">
    <text evidence="2">The sequence shown here is derived from an EMBL/GenBank/DDBJ whole genome shotgun (WGS) entry which is preliminary data.</text>
</comment>
<organism evidence="2 3">
    <name type="scientific">Paludibacterium purpuratum</name>
    <dbReference type="NCBI Taxonomy" id="1144873"/>
    <lineage>
        <taxon>Bacteria</taxon>
        <taxon>Pseudomonadati</taxon>
        <taxon>Pseudomonadota</taxon>
        <taxon>Betaproteobacteria</taxon>
        <taxon>Neisseriales</taxon>
        <taxon>Chromobacteriaceae</taxon>
        <taxon>Paludibacterium</taxon>
    </lineage>
</organism>
<reference evidence="2 3" key="1">
    <citation type="submission" date="2019-03" db="EMBL/GenBank/DDBJ databases">
        <title>Genomic Encyclopedia of Type Strains, Phase III (KMG-III): the genomes of soil and plant-associated and newly described type strains.</title>
        <authorList>
            <person name="Whitman W."/>
        </authorList>
    </citation>
    <scope>NUCLEOTIDE SEQUENCE [LARGE SCALE GENOMIC DNA]</scope>
    <source>
        <strain evidence="2 3">CECT 8976</strain>
    </source>
</reference>
<keyword evidence="3" id="KW-1185">Reference proteome</keyword>